<dbReference type="EMBL" id="OJIN01000004">
    <property type="protein sequence ID" value="SPD71746.1"/>
    <property type="molecule type" value="Genomic_DNA"/>
</dbReference>
<reference evidence="2" key="1">
    <citation type="submission" date="2018-01" db="EMBL/GenBank/DDBJ databases">
        <authorList>
            <person name="Regsiter A."/>
            <person name="William W."/>
        </authorList>
    </citation>
    <scope>NUCLEOTIDE SEQUENCE</scope>
    <source>
        <strain evidence="2">TRIP AH-1</strain>
    </source>
</reference>
<evidence type="ECO:0000313" key="2">
    <source>
        <dbReference type="EMBL" id="SPD71746.1"/>
    </source>
</evidence>
<proteinExistence type="predicted"/>
<gene>
    <name evidence="2" type="ORF">PITCH_A1010016</name>
</gene>
<name>A0A445MQM2_9BACT</name>
<feature type="compositionally biased region" description="Polar residues" evidence="1">
    <location>
        <begin position="66"/>
        <end position="76"/>
    </location>
</feature>
<evidence type="ECO:0000256" key="1">
    <source>
        <dbReference type="SAM" id="MobiDB-lite"/>
    </source>
</evidence>
<sequence length="93" mass="10347">MQTQGLPLLAAPSHLLKNRQWHYAAFVPDYSGGPVPELHGVPFYAQYERLNLAGIDIDNFNECQQKNSSGADTQYGPQFFKAPGRKLSPVVDK</sequence>
<protein>
    <submittedName>
        <fullName evidence="2">Uncharacterized protein</fullName>
    </submittedName>
</protein>
<dbReference type="AlphaFoldDB" id="A0A445MQM2"/>
<accession>A0A445MQM2</accession>
<feature type="region of interest" description="Disordered" evidence="1">
    <location>
        <begin position="66"/>
        <end position="93"/>
    </location>
</feature>
<organism evidence="2">
    <name type="scientific">uncultured Desulfobacterium sp</name>
    <dbReference type="NCBI Taxonomy" id="201089"/>
    <lineage>
        <taxon>Bacteria</taxon>
        <taxon>Pseudomonadati</taxon>
        <taxon>Thermodesulfobacteriota</taxon>
        <taxon>Desulfobacteria</taxon>
        <taxon>Desulfobacterales</taxon>
        <taxon>Desulfobacteriaceae</taxon>
        <taxon>Desulfobacterium</taxon>
        <taxon>environmental samples</taxon>
    </lineage>
</organism>